<dbReference type="AlphaFoldDB" id="A0A1J1IGQ4"/>
<proteinExistence type="predicted"/>
<evidence type="ECO:0000313" key="1">
    <source>
        <dbReference type="EMBL" id="CRK98222.1"/>
    </source>
</evidence>
<sequence>MGDKKIDELIKSINVMRSQMDSFGKQQKDFGKQIADLKTELSKTVQLKYDSCVRKINRVEKKVDNALMNERKVTKVIVNGVPFKSKENLAQIFSSLSSKLGYTVTPDARIYRFKGENINRSIVIEFPNEFYKEEFFNRHLKVAKDLKLSLLPGFEGSDDRIYIQHDITALQYRVNKCAMDFLKAGVVVKVRIIHGAVGIKFKSDENFSFFTTPDELAAEAKKLKDVQPVLLD</sequence>
<gene>
    <name evidence="1" type="ORF">CLUMA_CG011585</name>
</gene>
<dbReference type="EMBL" id="CVRI01000047">
    <property type="protein sequence ID" value="CRK98222.1"/>
    <property type="molecule type" value="Genomic_DNA"/>
</dbReference>
<keyword evidence="2" id="KW-1185">Reference proteome</keyword>
<dbReference type="Proteomes" id="UP000183832">
    <property type="component" value="Unassembled WGS sequence"/>
</dbReference>
<protein>
    <submittedName>
        <fullName evidence="1">CLUMA_CG011585, isoform A</fullName>
    </submittedName>
</protein>
<dbReference type="OrthoDB" id="340346at2759"/>
<reference evidence="1 2" key="1">
    <citation type="submission" date="2015-04" db="EMBL/GenBank/DDBJ databases">
        <authorList>
            <person name="Syromyatnikov M.Y."/>
            <person name="Popov V.N."/>
        </authorList>
    </citation>
    <scope>NUCLEOTIDE SEQUENCE [LARGE SCALE GENOMIC DNA]</scope>
</reference>
<name>A0A1J1IGQ4_9DIPT</name>
<dbReference type="STRING" id="568069.A0A1J1IGQ4"/>
<organism evidence="1 2">
    <name type="scientific">Clunio marinus</name>
    <dbReference type="NCBI Taxonomy" id="568069"/>
    <lineage>
        <taxon>Eukaryota</taxon>
        <taxon>Metazoa</taxon>
        <taxon>Ecdysozoa</taxon>
        <taxon>Arthropoda</taxon>
        <taxon>Hexapoda</taxon>
        <taxon>Insecta</taxon>
        <taxon>Pterygota</taxon>
        <taxon>Neoptera</taxon>
        <taxon>Endopterygota</taxon>
        <taxon>Diptera</taxon>
        <taxon>Nematocera</taxon>
        <taxon>Chironomoidea</taxon>
        <taxon>Chironomidae</taxon>
        <taxon>Clunio</taxon>
    </lineage>
</organism>
<accession>A0A1J1IGQ4</accession>
<evidence type="ECO:0000313" key="2">
    <source>
        <dbReference type="Proteomes" id="UP000183832"/>
    </source>
</evidence>